<keyword evidence="4" id="KW-1185">Reference proteome</keyword>
<dbReference type="GO" id="GO:0003677">
    <property type="term" value="F:DNA binding"/>
    <property type="evidence" value="ECO:0007669"/>
    <property type="project" value="UniProtKB-KW"/>
</dbReference>
<dbReference type="Pfam" id="PF01381">
    <property type="entry name" value="HTH_3"/>
    <property type="match status" value="1"/>
</dbReference>
<feature type="domain" description="HTH cro/C1-type" evidence="2">
    <location>
        <begin position="12"/>
        <end position="66"/>
    </location>
</feature>
<sequence length="115" mass="13113">MELNFKKIGEKIKKARKEKGLTQEKLAELTHLSVTHISAIETARSSFSVSTLVDIATALETSTDWLLFNGQEISCCIEHQINRVLFDCSEKEVLMLLMLMESNKAAIRKFTDMEY</sequence>
<dbReference type="GO" id="GO:0003700">
    <property type="term" value="F:DNA-binding transcription factor activity"/>
    <property type="evidence" value="ECO:0007669"/>
    <property type="project" value="TreeGrafter"/>
</dbReference>
<dbReference type="GO" id="GO:0005829">
    <property type="term" value="C:cytosol"/>
    <property type="evidence" value="ECO:0007669"/>
    <property type="project" value="TreeGrafter"/>
</dbReference>
<dbReference type="SMART" id="SM00530">
    <property type="entry name" value="HTH_XRE"/>
    <property type="match status" value="1"/>
</dbReference>
<evidence type="ECO:0000256" key="1">
    <source>
        <dbReference type="ARBA" id="ARBA00023125"/>
    </source>
</evidence>
<dbReference type="EMBL" id="QXWK01000013">
    <property type="protein sequence ID" value="NBH61556.1"/>
    <property type="molecule type" value="Genomic_DNA"/>
</dbReference>
<dbReference type="SUPFAM" id="SSF47413">
    <property type="entry name" value="lambda repressor-like DNA-binding domains"/>
    <property type="match status" value="1"/>
</dbReference>
<name>A0A845QJ00_9FIRM</name>
<dbReference type="Gene3D" id="1.10.260.40">
    <property type="entry name" value="lambda repressor-like DNA-binding domains"/>
    <property type="match status" value="1"/>
</dbReference>
<dbReference type="InterPro" id="IPR050807">
    <property type="entry name" value="TransReg_Diox_bact_type"/>
</dbReference>
<proteinExistence type="predicted"/>
<dbReference type="InterPro" id="IPR010982">
    <property type="entry name" value="Lambda_DNA-bd_dom_sf"/>
</dbReference>
<evidence type="ECO:0000259" key="2">
    <source>
        <dbReference type="PROSITE" id="PS50943"/>
    </source>
</evidence>
<gene>
    <name evidence="3" type="ORF">D0435_07820</name>
</gene>
<organism evidence="3 4">
    <name type="scientific">Anaerotruncus colihominis</name>
    <dbReference type="NCBI Taxonomy" id="169435"/>
    <lineage>
        <taxon>Bacteria</taxon>
        <taxon>Bacillati</taxon>
        <taxon>Bacillota</taxon>
        <taxon>Clostridia</taxon>
        <taxon>Eubacteriales</taxon>
        <taxon>Oscillospiraceae</taxon>
        <taxon>Anaerotruncus</taxon>
    </lineage>
</organism>
<keyword evidence="1" id="KW-0238">DNA-binding</keyword>
<dbReference type="PANTHER" id="PTHR46797">
    <property type="entry name" value="HTH-TYPE TRANSCRIPTIONAL REGULATOR"/>
    <property type="match status" value="1"/>
</dbReference>
<evidence type="ECO:0000313" key="4">
    <source>
        <dbReference type="Proteomes" id="UP000446866"/>
    </source>
</evidence>
<evidence type="ECO:0000313" key="3">
    <source>
        <dbReference type="EMBL" id="NBH61556.1"/>
    </source>
</evidence>
<dbReference type="PANTHER" id="PTHR46797:SF1">
    <property type="entry name" value="METHYLPHOSPHONATE SYNTHASE"/>
    <property type="match status" value="1"/>
</dbReference>
<dbReference type="PROSITE" id="PS50943">
    <property type="entry name" value="HTH_CROC1"/>
    <property type="match status" value="1"/>
</dbReference>
<comment type="caution">
    <text evidence="3">The sequence shown here is derived from an EMBL/GenBank/DDBJ whole genome shotgun (WGS) entry which is preliminary data.</text>
</comment>
<dbReference type="InterPro" id="IPR001387">
    <property type="entry name" value="Cro/C1-type_HTH"/>
</dbReference>
<dbReference type="CDD" id="cd00093">
    <property type="entry name" value="HTH_XRE"/>
    <property type="match status" value="1"/>
</dbReference>
<protein>
    <submittedName>
        <fullName evidence="3">XRE family transcriptional regulator</fullName>
    </submittedName>
</protein>
<dbReference type="RefSeq" id="WP_160201839.1">
    <property type="nucleotide sequence ID" value="NZ_QXWK01000013.1"/>
</dbReference>
<accession>A0A845QJ00</accession>
<reference evidence="3 4" key="1">
    <citation type="submission" date="2018-08" db="EMBL/GenBank/DDBJ databases">
        <title>Murine metabolic-syndrome-specific gut microbial biobank.</title>
        <authorList>
            <person name="Liu C."/>
        </authorList>
    </citation>
    <scope>NUCLEOTIDE SEQUENCE [LARGE SCALE GENOMIC DNA]</scope>
    <source>
        <strain evidence="3 4">28</strain>
    </source>
</reference>
<dbReference type="AlphaFoldDB" id="A0A845QJ00"/>
<dbReference type="Proteomes" id="UP000446866">
    <property type="component" value="Unassembled WGS sequence"/>
</dbReference>